<dbReference type="AlphaFoldDB" id="A0AAD9KD64"/>
<proteinExistence type="predicted"/>
<dbReference type="EMBL" id="JAODUP010000013">
    <property type="protein sequence ID" value="KAK2168977.1"/>
    <property type="molecule type" value="Genomic_DNA"/>
</dbReference>
<evidence type="ECO:0000313" key="2">
    <source>
        <dbReference type="Proteomes" id="UP001208570"/>
    </source>
</evidence>
<reference evidence="1" key="1">
    <citation type="journal article" date="2023" name="Mol. Biol. Evol.">
        <title>Third-Generation Sequencing Reveals the Adaptive Role of the Epigenome in Three Deep-Sea Polychaetes.</title>
        <authorList>
            <person name="Perez M."/>
            <person name="Aroh O."/>
            <person name="Sun Y."/>
            <person name="Lan Y."/>
            <person name="Juniper S.K."/>
            <person name="Young C.R."/>
            <person name="Angers B."/>
            <person name="Qian P.Y."/>
        </authorList>
    </citation>
    <scope>NUCLEOTIDE SEQUENCE</scope>
    <source>
        <strain evidence="1">P08H-3</strain>
    </source>
</reference>
<evidence type="ECO:0000313" key="1">
    <source>
        <dbReference type="EMBL" id="KAK2168977.1"/>
    </source>
</evidence>
<accession>A0AAD9KD64</accession>
<sequence length="37" mass="4215">MAECYVFGSKIQRIMLLHSVELYLKNWGRGCSVAVVI</sequence>
<gene>
    <name evidence="1" type="ORF">LSH36_13g26067</name>
</gene>
<name>A0AAD9KD64_9ANNE</name>
<protein>
    <submittedName>
        <fullName evidence="1">Uncharacterized protein</fullName>
    </submittedName>
</protein>
<keyword evidence="2" id="KW-1185">Reference proteome</keyword>
<organism evidence="1 2">
    <name type="scientific">Paralvinella palmiformis</name>
    <dbReference type="NCBI Taxonomy" id="53620"/>
    <lineage>
        <taxon>Eukaryota</taxon>
        <taxon>Metazoa</taxon>
        <taxon>Spiralia</taxon>
        <taxon>Lophotrochozoa</taxon>
        <taxon>Annelida</taxon>
        <taxon>Polychaeta</taxon>
        <taxon>Sedentaria</taxon>
        <taxon>Canalipalpata</taxon>
        <taxon>Terebellida</taxon>
        <taxon>Terebelliformia</taxon>
        <taxon>Alvinellidae</taxon>
        <taxon>Paralvinella</taxon>
    </lineage>
</organism>
<dbReference type="Proteomes" id="UP001208570">
    <property type="component" value="Unassembled WGS sequence"/>
</dbReference>
<comment type="caution">
    <text evidence="1">The sequence shown here is derived from an EMBL/GenBank/DDBJ whole genome shotgun (WGS) entry which is preliminary data.</text>
</comment>